<evidence type="ECO:0000313" key="1">
    <source>
        <dbReference type="EMBL" id="PAF11515.1"/>
    </source>
</evidence>
<dbReference type="AlphaFoldDB" id="A0A268QU46"/>
<sequence>MLSEPTTFTYDDGKASYKPSNYNDYYANDFITMLQAIALSDNIYAVKTHMILGMEKLVKTGELFGL</sequence>
<evidence type="ECO:0000313" key="2">
    <source>
        <dbReference type="Proteomes" id="UP000216133"/>
    </source>
</evidence>
<feature type="non-terminal residue" evidence="1">
    <location>
        <position position="66"/>
    </location>
</feature>
<organism evidence="1 2">
    <name type="scientific">Shouchella clausii</name>
    <name type="common">Alkalihalobacillus clausii</name>
    <dbReference type="NCBI Taxonomy" id="79880"/>
    <lineage>
        <taxon>Bacteria</taxon>
        <taxon>Bacillati</taxon>
        <taxon>Bacillota</taxon>
        <taxon>Bacilli</taxon>
        <taxon>Bacillales</taxon>
        <taxon>Bacillaceae</taxon>
        <taxon>Shouchella</taxon>
    </lineage>
</organism>
<name>A0A268QU46_SHOCL</name>
<dbReference type="SUPFAM" id="SSF56601">
    <property type="entry name" value="beta-lactamase/transpeptidase-like"/>
    <property type="match status" value="1"/>
</dbReference>
<comment type="caution">
    <text evidence="1">The sequence shown here is derived from an EMBL/GenBank/DDBJ whole genome shotgun (WGS) entry which is preliminary data.</text>
</comment>
<dbReference type="Gene3D" id="3.40.710.10">
    <property type="entry name" value="DD-peptidase/beta-lactamase superfamily"/>
    <property type="match status" value="1"/>
</dbReference>
<proteinExistence type="predicted"/>
<dbReference type="RefSeq" id="WP_143118243.1">
    <property type="nucleotide sequence ID" value="NZ_NPBS01001104.1"/>
</dbReference>
<dbReference type="InterPro" id="IPR012338">
    <property type="entry name" value="Beta-lactam/transpept-like"/>
</dbReference>
<dbReference type="EMBL" id="NPBS01001104">
    <property type="protein sequence ID" value="PAF11515.1"/>
    <property type="molecule type" value="Genomic_DNA"/>
</dbReference>
<gene>
    <name evidence="1" type="ORF">CHH61_26915</name>
</gene>
<reference evidence="1 2" key="1">
    <citation type="submission" date="2017-07" db="EMBL/GenBank/DDBJ databases">
        <title>Isolation and whole genome analysis of endospore-forming bacteria from heroin.</title>
        <authorList>
            <person name="Kalinowski J."/>
            <person name="Ahrens B."/>
            <person name="Al-Dilaimi A."/>
            <person name="Winkler A."/>
            <person name="Wibberg D."/>
            <person name="Schleenbecker U."/>
            <person name="Ruckert C."/>
            <person name="Wolfel R."/>
            <person name="Grass G."/>
        </authorList>
    </citation>
    <scope>NUCLEOTIDE SEQUENCE [LARGE SCALE GENOMIC DNA]</scope>
    <source>
        <strain evidence="1 2">7523-2</strain>
    </source>
</reference>
<dbReference type="Proteomes" id="UP000216133">
    <property type="component" value="Unassembled WGS sequence"/>
</dbReference>
<accession>A0A268QU46</accession>
<protein>
    <submittedName>
        <fullName evidence="1">Uncharacterized protein</fullName>
    </submittedName>
</protein>
<feature type="non-terminal residue" evidence="1">
    <location>
        <position position="1"/>
    </location>
</feature>